<accession>Q0AM32</accession>
<reference evidence="13 14" key="1">
    <citation type="submission" date="2006-08" db="EMBL/GenBank/DDBJ databases">
        <title>Complete sequence of Maricaulis maris MCS10.</title>
        <authorList>
            <consortium name="US DOE Joint Genome Institute"/>
            <person name="Copeland A."/>
            <person name="Lucas S."/>
            <person name="Lapidus A."/>
            <person name="Barry K."/>
            <person name="Detter J.C."/>
            <person name="Glavina del Rio T."/>
            <person name="Hammon N."/>
            <person name="Israni S."/>
            <person name="Dalin E."/>
            <person name="Tice H."/>
            <person name="Pitluck S."/>
            <person name="Saunders E."/>
            <person name="Brettin T."/>
            <person name="Bruce D."/>
            <person name="Han C."/>
            <person name="Tapia R."/>
            <person name="Gilna P."/>
            <person name="Schmutz J."/>
            <person name="Larimer F."/>
            <person name="Land M."/>
            <person name="Hauser L."/>
            <person name="Kyrpides N."/>
            <person name="Mikhailova N."/>
            <person name="Viollier P."/>
            <person name="Stephens C."/>
            <person name="Richardson P."/>
        </authorList>
    </citation>
    <scope>NUCLEOTIDE SEQUENCE [LARGE SCALE GENOMIC DNA]</scope>
    <source>
        <strain evidence="13 14">MCS10</strain>
    </source>
</reference>
<dbReference type="Gene3D" id="2.170.130.10">
    <property type="entry name" value="TonB-dependent receptor, plug domain"/>
    <property type="match status" value="1"/>
</dbReference>
<keyword evidence="13" id="KW-0675">Receptor</keyword>
<dbReference type="eggNOG" id="COG1629">
    <property type="taxonomic scope" value="Bacteria"/>
</dbReference>
<evidence type="ECO:0000256" key="8">
    <source>
        <dbReference type="PROSITE-ProRule" id="PRU01360"/>
    </source>
</evidence>
<dbReference type="InterPro" id="IPR000531">
    <property type="entry name" value="Beta-barrel_TonB"/>
</dbReference>
<dbReference type="GO" id="GO:0009279">
    <property type="term" value="C:cell outer membrane"/>
    <property type="evidence" value="ECO:0007669"/>
    <property type="project" value="UniProtKB-SubCell"/>
</dbReference>
<dbReference type="KEGG" id="mmr:Mmar10_2369"/>
<dbReference type="Pfam" id="PF00593">
    <property type="entry name" value="TonB_dep_Rec_b-barrel"/>
    <property type="match status" value="1"/>
</dbReference>
<evidence type="ECO:0000313" key="14">
    <source>
        <dbReference type="Proteomes" id="UP000001964"/>
    </source>
</evidence>
<dbReference type="eggNOG" id="COG4771">
    <property type="taxonomic scope" value="Bacteria"/>
</dbReference>
<dbReference type="STRING" id="394221.Mmar10_2369"/>
<dbReference type="EMBL" id="CP000449">
    <property type="protein sequence ID" value="ABI66661.1"/>
    <property type="molecule type" value="Genomic_DNA"/>
</dbReference>
<evidence type="ECO:0000256" key="1">
    <source>
        <dbReference type="ARBA" id="ARBA00004571"/>
    </source>
</evidence>
<keyword evidence="6 8" id="KW-0472">Membrane</keyword>
<dbReference type="SUPFAM" id="SSF49464">
    <property type="entry name" value="Carboxypeptidase regulatory domain-like"/>
    <property type="match status" value="1"/>
</dbReference>
<dbReference type="HOGENOM" id="CLU_006935_1_2_5"/>
<keyword evidence="4 8" id="KW-0812">Transmembrane</keyword>
<dbReference type="NCBIfam" id="TIGR01782">
    <property type="entry name" value="TonB-Xanth-Caul"/>
    <property type="match status" value="1"/>
</dbReference>
<dbReference type="RefSeq" id="WP_011644306.1">
    <property type="nucleotide sequence ID" value="NC_008347.1"/>
</dbReference>
<keyword evidence="3 8" id="KW-1134">Transmembrane beta strand</keyword>
<evidence type="ECO:0000256" key="4">
    <source>
        <dbReference type="ARBA" id="ARBA00022692"/>
    </source>
</evidence>
<sequence length="935" mass="102748" precursor="true">MKKTIAMLGTASVLALAAATAAHAGTIAGRVTDASETIGLEGATVRIVETGQTATVGADGTFRVTGLAAGDYTLRVSYIGADVREVSVNLATVSDTVSPTITLGDDVDYVENILVMGQRGALNSALSRQRANDGNVAVLSSDAIGQFPDENVAEAARRAVGVNVLNDQGEGRFVSIRGLDPNLVSTSINGVRLVSPEAEDRQVGLDVIDADVLSSVVINKSLLPNMDGDSVGGNVEIETMSGLDVDGMYLRARVAGLYSDLEQEFGHRGSINWANNFMDGRLGVAGSLSYQQRVFGSDSFEVDGGWDVDESVAFPNEVEMRNYQVTRERTTAALNFDYRVNNDLSLYARTTWSDFSDQETRNRVEIKFEDAEYDDVNSSGNLAVFTADEMEIDRDVKDRLETQTIFASDFGGEWLNGNTSIDWSLSYVYAEEAEPNRLDTDFSYEFENGELFTVDSTNPLRPELGFGGGITTDRVFDASNYENSGYELTNGLSQDREYAAAINVRHDMDFGTMPGYIQYGVRARTRDKKFALDFDVYDDDSLLLSDVVRSVEYGQGSIGPVADPSQVRDYFFSNLGNLDYVGIDSDIDSFGASYRVEEDVMAGYLMGSVENGPLRLVGGVRVEQTDMAARGYETFLAEEDATVNGVVLTEDTVFVTPTTASDDYTDVLPSILARYELTENVIVRGAYFASIQRPNPGQFAPRILVEQNDNDEVEGEFGNPDLERLEADNFDVSIEWYPNNDAVVYLGYFRKDLDNVIAGVGYENITLNGRFFDEAASFINLPEAEVSGIEFNYQQALDFLPVEGFIAGFNFTATDSEATLADGRVVPLPRQSDSVWNAVLGYDRAGWDLRAVVSSRSEYLDEIRGGADEDRWVLEHTQLDLSAKYSFNDTFQVFGDLKNVTDEPYRAVTRPDGIDRVEQFEEYGWSAVFGVRVTY</sequence>
<dbReference type="InterPro" id="IPR010104">
    <property type="entry name" value="TonB_rcpt_bac"/>
</dbReference>
<evidence type="ECO:0000256" key="6">
    <source>
        <dbReference type="ARBA" id="ARBA00023136"/>
    </source>
</evidence>
<evidence type="ECO:0000256" key="10">
    <source>
        <dbReference type="SAM" id="SignalP"/>
    </source>
</evidence>
<dbReference type="InterPro" id="IPR008969">
    <property type="entry name" value="CarboxyPept-like_regulatory"/>
</dbReference>
<dbReference type="SUPFAM" id="SSF56935">
    <property type="entry name" value="Porins"/>
    <property type="match status" value="1"/>
</dbReference>
<organism evidence="13 14">
    <name type="scientific">Maricaulis maris (strain MCS10)</name>
    <name type="common">Caulobacter maris</name>
    <dbReference type="NCBI Taxonomy" id="394221"/>
    <lineage>
        <taxon>Bacteria</taxon>
        <taxon>Pseudomonadati</taxon>
        <taxon>Pseudomonadota</taxon>
        <taxon>Alphaproteobacteria</taxon>
        <taxon>Maricaulales</taxon>
        <taxon>Maricaulaceae</taxon>
        <taxon>Maricaulis</taxon>
    </lineage>
</organism>
<protein>
    <submittedName>
        <fullName evidence="13">TonB-dependent receptor</fullName>
    </submittedName>
</protein>
<evidence type="ECO:0000259" key="11">
    <source>
        <dbReference type="Pfam" id="PF00593"/>
    </source>
</evidence>
<dbReference type="PROSITE" id="PS52016">
    <property type="entry name" value="TONB_DEPENDENT_REC_3"/>
    <property type="match status" value="1"/>
</dbReference>
<dbReference type="InterPro" id="IPR012910">
    <property type="entry name" value="Plug_dom"/>
</dbReference>
<comment type="subcellular location">
    <subcellularLocation>
        <location evidence="1 8">Cell outer membrane</location>
        <topology evidence="1 8">Multi-pass membrane protein</topology>
    </subcellularLocation>
</comment>
<dbReference type="InterPro" id="IPR037066">
    <property type="entry name" value="Plug_dom_sf"/>
</dbReference>
<evidence type="ECO:0000256" key="9">
    <source>
        <dbReference type="RuleBase" id="RU003357"/>
    </source>
</evidence>
<keyword evidence="5 9" id="KW-0798">TonB box</keyword>
<dbReference type="Proteomes" id="UP000001964">
    <property type="component" value="Chromosome"/>
</dbReference>
<dbReference type="Pfam" id="PF07715">
    <property type="entry name" value="Plug"/>
    <property type="match status" value="1"/>
</dbReference>
<evidence type="ECO:0000313" key="13">
    <source>
        <dbReference type="EMBL" id="ABI66661.1"/>
    </source>
</evidence>
<keyword evidence="10" id="KW-0732">Signal</keyword>
<dbReference type="AlphaFoldDB" id="Q0AM32"/>
<dbReference type="Pfam" id="PF13715">
    <property type="entry name" value="CarbopepD_reg_2"/>
    <property type="match status" value="1"/>
</dbReference>
<feature type="domain" description="TonB-dependent receptor plug" evidence="12">
    <location>
        <begin position="130"/>
        <end position="221"/>
    </location>
</feature>
<dbReference type="InterPro" id="IPR036942">
    <property type="entry name" value="Beta-barrel_TonB_sf"/>
</dbReference>
<gene>
    <name evidence="13" type="ordered locus">Mmar10_2369</name>
</gene>
<evidence type="ECO:0000256" key="2">
    <source>
        <dbReference type="ARBA" id="ARBA00022448"/>
    </source>
</evidence>
<keyword evidence="2 8" id="KW-0813">Transport</keyword>
<evidence type="ECO:0000256" key="7">
    <source>
        <dbReference type="ARBA" id="ARBA00023237"/>
    </source>
</evidence>
<feature type="signal peptide" evidence="10">
    <location>
        <begin position="1"/>
        <end position="24"/>
    </location>
</feature>
<dbReference type="PANTHER" id="PTHR40980:SF4">
    <property type="entry name" value="TONB-DEPENDENT RECEPTOR-LIKE BETA-BARREL DOMAIN-CONTAINING PROTEIN"/>
    <property type="match status" value="1"/>
</dbReference>
<dbReference type="Gene3D" id="2.60.40.1120">
    <property type="entry name" value="Carboxypeptidase-like, regulatory domain"/>
    <property type="match status" value="1"/>
</dbReference>
<evidence type="ECO:0000256" key="5">
    <source>
        <dbReference type="ARBA" id="ARBA00023077"/>
    </source>
</evidence>
<dbReference type="OrthoDB" id="5476657at2"/>
<keyword evidence="14" id="KW-1185">Reference proteome</keyword>
<evidence type="ECO:0000256" key="3">
    <source>
        <dbReference type="ARBA" id="ARBA00022452"/>
    </source>
</evidence>
<keyword evidence="7 8" id="KW-0998">Cell outer membrane</keyword>
<dbReference type="InterPro" id="IPR039426">
    <property type="entry name" value="TonB-dep_rcpt-like"/>
</dbReference>
<comment type="similarity">
    <text evidence="8 9">Belongs to the TonB-dependent receptor family.</text>
</comment>
<name>Q0AM32_MARMM</name>
<evidence type="ECO:0000259" key="12">
    <source>
        <dbReference type="Pfam" id="PF07715"/>
    </source>
</evidence>
<feature type="chain" id="PRO_5004168260" evidence="10">
    <location>
        <begin position="25"/>
        <end position="935"/>
    </location>
</feature>
<dbReference type="Gene3D" id="2.40.170.20">
    <property type="entry name" value="TonB-dependent receptor, beta-barrel domain"/>
    <property type="match status" value="1"/>
</dbReference>
<feature type="domain" description="TonB-dependent receptor-like beta-barrel" evidence="11">
    <location>
        <begin position="434"/>
        <end position="900"/>
    </location>
</feature>
<proteinExistence type="inferred from homology"/>
<dbReference type="PANTHER" id="PTHR40980">
    <property type="entry name" value="PLUG DOMAIN-CONTAINING PROTEIN"/>
    <property type="match status" value="1"/>
</dbReference>